<dbReference type="InterPro" id="IPR007433">
    <property type="entry name" value="DUF481"/>
</dbReference>
<dbReference type="KEGG" id="pzu:PHZ_c0383"/>
<dbReference type="AlphaFoldDB" id="B4RDU8"/>
<sequence length="279" mass="30010">MIASAAAREDPAVLATVLSVARQANPDSLDEIDALAADLAAGPAGPEPEPALEVAAAAAPAAASLDEAVWKGSIELGGAIAQGRTETVGGYGVIDVSRLAPGWSQRLTWRGDYQETDGRASTQRLSLAYEPRARLSPQRYAFGLAQYEHDRFLGVERRYTVGAGLGVQLARSEELKIAVDLGPALRLTETREFGEERAAAGRASLNIRWLPTERVTLSQEAAVYADEQQTSAKSITALETLLFGPLKGRLSYNMQYERDARVARSDLDTTTRASILYTF</sequence>
<dbReference type="Proteomes" id="UP000001868">
    <property type="component" value="Chromosome"/>
</dbReference>
<evidence type="ECO:0000313" key="1">
    <source>
        <dbReference type="EMBL" id="ACG76797.1"/>
    </source>
</evidence>
<dbReference type="STRING" id="450851.PHZ_c0383"/>
<dbReference type="eggNOG" id="COG3137">
    <property type="taxonomic scope" value="Bacteria"/>
</dbReference>
<accession>B4RDU8</accession>
<name>B4RDU8_PHEZH</name>
<proteinExistence type="predicted"/>
<dbReference type="EMBL" id="CP000747">
    <property type="protein sequence ID" value="ACG76797.1"/>
    <property type="molecule type" value="Genomic_DNA"/>
</dbReference>
<protein>
    <submittedName>
        <fullName evidence="1">Putative salt-induced outer membrane protein</fullName>
    </submittedName>
</protein>
<organism evidence="1 2">
    <name type="scientific">Phenylobacterium zucineum (strain HLK1)</name>
    <dbReference type="NCBI Taxonomy" id="450851"/>
    <lineage>
        <taxon>Bacteria</taxon>
        <taxon>Pseudomonadati</taxon>
        <taxon>Pseudomonadota</taxon>
        <taxon>Alphaproteobacteria</taxon>
        <taxon>Caulobacterales</taxon>
        <taxon>Caulobacteraceae</taxon>
        <taxon>Phenylobacterium</taxon>
    </lineage>
</organism>
<dbReference type="HOGENOM" id="CLU_058997_1_0_5"/>
<evidence type="ECO:0000313" key="2">
    <source>
        <dbReference type="Proteomes" id="UP000001868"/>
    </source>
</evidence>
<gene>
    <name evidence="1" type="ordered locus">PHZ_c0383</name>
</gene>
<keyword evidence="2" id="KW-1185">Reference proteome</keyword>
<dbReference type="Pfam" id="PF04338">
    <property type="entry name" value="DUF481"/>
    <property type="match status" value="1"/>
</dbReference>
<reference evidence="1 2" key="1">
    <citation type="journal article" date="2008" name="BMC Genomics">
        <title>Complete genome of Phenylobacterium zucineum - a novel facultative intracellular bacterium isolated from human erythroleukemia cell line K562.</title>
        <authorList>
            <person name="Luo Y."/>
            <person name="Xu X."/>
            <person name="Ding Z."/>
            <person name="Liu Z."/>
            <person name="Zhang B."/>
            <person name="Yan Z."/>
            <person name="Sun J."/>
            <person name="Hu S."/>
            <person name="Hu X."/>
        </authorList>
    </citation>
    <scope>NUCLEOTIDE SEQUENCE [LARGE SCALE GENOMIC DNA]</scope>
    <source>
        <strain evidence="1 2">HLK1</strain>
    </source>
</reference>